<gene>
    <name evidence="3" type="ORF">BSZ36_12805</name>
</gene>
<organism evidence="3 4">
    <name type="scientific">Rubricoccus marinus</name>
    <dbReference type="NCBI Taxonomy" id="716817"/>
    <lineage>
        <taxon>Bacteria</taxon>
        <taxon>Pseudomonadati</taxon>
        <taxon>Rhodothermota</taxon>
        <taxon>Rhodothermia</taxon>
        <taxon>Rhodothermales</taxon>
        <taxon>Rubricoccaceae</taxon>
        <taxon>Rubricoccus</taxon>
    </lineage>
</organism>
<dbReference type="OrthoDB" id="1493479at2"/>
<sequence length="162" mass="17501">MSRTPLPPGPRRPTEPLATSGPPEARPGTASGAVKLLLFVAAFLAPLAGIWIYAHYLDPGAAAPYDTGSAGPFDPDAWRRGERVARYHMASDLLDRYDFSGWTREQVEDLLGPAAPLAGGFRIDAGEDWGVDYQADRSFGLAFETDARGLVETVRFECEGDC</sequence>
<keyword evidence="2" id="KW-0472">Membrane</keyword>
<proteinExistence type="predicted"/>
<evidence type="ECO:0000313" key="3">
    <source>
        <dbReference type="EMBL" id="OZC03786.1"/>
    </source>
</evidence>
<dbReference type="RefSeq" id="WP_094549540.1">
    <property type="nucleotide sequence ID" value="NZ_MQWB01000001.1"/>
</dbReference>
<reference evidence="3 4" key="1">
    <citation type="submission" date="2016-11" db="EMBL/GenBank/DDBJ databases">
        <title>Study of marine rhodopsin-containing bacteria.</title>
        <authorList>
            <person name="Yoshizawa S."/>
            <person name="Kumagai Y."/>
            <person name="Kogure K."/>
        </authorList>
    </citation>
    <scope>NUCLEOTIDE SEQUENCE [LARGE SCALE GENOMIC DNA]</scope>
    <source>
        <strain evidence="3 4">SG-29</strain>
    </source>
</reference>
<evidence type="ECO:0000256" key="1">
    <source>
        <dbReference type="SAM" id="MobiDB-lite"/>
    </source>
</evidence>
<dbReference type="AlphaFoldDB" id="A0A259U1H1"/>
<keyword evidence="2" id="KW-0812">Transmembrane</keyword>
<accession>A0A259U1H1</accession>
<dbReference type="InParanoid" id="A0A259U1H1"/>
<keyword evidence="4" id="KW-1185">Reference proteome</keyword>
<protein>
    <submittedName>
        <fullName evidence="3">Uncharacterized protein</fullName>
    </submittedName>
</protein>
<feature type="compositionally biased region" description="Pro residues" evidence="1">
    <location>
        <begin position="1"/>
        <end position="11"/>
    </location>
</feature>
<name>A0A259U1H1_9BACT</name>
<dbReference type="Proteomes" id="UP000216446">
    <property type="component" value="Unassembled WGS sequence"/>
</dbReference>
<comment type="caution">
    <text evidence="3">The sequence shown here is derived from an EMBL/GenBank/DDBJ whole genome shotgun (WGS) entry which is preliminary data.</text>
</comment>
<keyword evidence="2" id="KW-1133">Transmembrane helix</keyword>
<feature type="region of interest" description="Disordered" evidence="1">
    <location>
        <begin position="1"/>
        <end position="26"/>
    </location>
</feature>
<feature type="transmembrane region" description="Helical" evidence="2">
    <location>
        <begin position="36"/>
        <end position="54"/>
    </location>
</feature>
<evidence type="ECO:0000313" key="4">
    <source>
        <dbReference type="Proteomes" id="UP000216446"/>
    </source>
</evidence>
<dbReference type="EMBL" id="MQWB01000001">
    <property type="protein sequence ID" value="OZC03786.1"/>
    <property type="molecule type" value="Genomic_DNA"/>
</dbReference>
<evidence type="ECO:0000256" key="2">
    <source>
        <dbReference type="SAM" id="Phobius"/>
    </source>
</evidence>